<dbReference type="Proteomes" id="UP001596434">
    <property type="component" value="Unassembled WGS sequence"/>
</dbReference>
<name>A0ABD5ZWI0_9EURY</name>
<keyword evidence="1" id="KW-0812">Transmembrane</keyword>
<evidence type="ECO:0000313" key="2">
    <source>
        <dbReference type="EMBL" id="MFC7254754.1"/>
    </source>
</evidence>
<organism evidence="2 3">
    <name type="scientific">Haloplanus litoreus</name>
    <dbReference type="NCBI Taxonomy" id="767515"/>
    <lineage>
        <taxon>Archaea</taxon>
        <taxon>Methanobacteriati</taxon>
        <taxon>Methanobacteriota</taxon>
        <taxon>Stenosarchaea group</taxon>
        <taxon>Halobacteria</taxon>
        <taxon>Halobacteriales</taxon>
        <taxon>Haloferacaceae</taxon>
        <taxon>Haloplanus</taxon>
    </lineage>
</organism>
<dbReference type="GeneID" id="96953077"/>
<comment type="caution">
    <text evidence="2">The sequence shown here is derived from an EMBL/GenBank/DDBJ whole genome shotgun (WGS) entry which is preliminary data.</text>
</comment>
<protein>
    <submittedName>
        <fullName evidence="2">Uncharacterized protein</fullName>
    </submittedName>
</protein>
<evidence type="ECO:0000313" key="3">
    <source>
        <dbReference type="Proteomes" id="UP001596434"/>
    </source>
</evidence>
<keyword evidence="1" id="KW-1133">Transmembrane helix</keyword>
<dbReference type="RefSeq" id="WP_379702952.1">
    <property type="nucleotide sequence ID" value="NZ_JBHTAT010000001.1"/>
</dbReference>
<feature type="transmembrane region" description="Helical" evidence="1">
    <location>
        <begin position="6"/>
        <end position="28"/>
    </location>
</feature>
<sequence>MDPVKLIGDLISVLTFLAVVGVLIWFIISRLLPFFGQVAIV</sequence>
<dbReference type="EMBL" id="JBHTAT010000001">
    <property type="protein sequence ID" value="MFC7254754.1"/>
    <property type="molecule type" value="Genomic_DNA"/>
</dbReference>
<keyword evidence="3" id="KW-1185">Reference proteome</keyword>
<dbReference type="AlphaFoldDB" id="A0ABD5ZWI0"/>
<accession>A0ABD5ZWI0</accession>
<keyword evidence="1" id="KW-0472">Membrane</keyword>
<proteinExistence type="predicted"/>
<reference evidence="2 3" key="1">
    <citation type="journal article" date="2019" name="Int. J. Syst. Evol. Microbiol.">
        <title>The Global Catalogue of Microorganisms (GCM) 10K type strain sequencing project: providing services to taxonomists for standard genome sequencing and annotation.</title>
        <authorList>
            <consortium name="The Broad Institute Genomics Platform"/>
            <consortium name="The Broad Institute Genome Sequencing Center for Infectious Disease"/>
            <person name="Wu L."/>
            <person name="Ma J."/>
        </authorList>
    </citation>
    <scope>NUCLEOTIDE SEQUENCE [LARGE SCALE GENOMIC DNA]</scope>
    <source>
        <strain evidence="2 3">GX21</strain>
    </source>
</reference>
<gene>
    <name evidence="2" type="ORF">ACFQKE_05465</name>
</gene>
<evidence type="ECO:0000256" key="1">
    <source>
        <dbReference type="SAM" id="Phobius"/>
    </source>
</evidence>